<evidence type="ECO:0000256" key="3">
    <source>
        <dbReference type="ARBA" id="ARBA00022777"/>
    </source>
</evidence>
<protein>
    <submittedName>
        <fullName evidence="6">Diacylglycerol kinase family lipid kinase</fullName>
    </submittedName>
</protein>
<dbReference type="Proteomes" id="UP001155241">
    <property type="component" value="Unassembled WGS sequence"/>
</dbReference>
<dbReference type="AlphaFoldDB" id="A0A9X2JEX1"/>
<dbReference type="InterPro" id="IPR017438">
    <property type="entry name" value="ATP-NAD_kinase_N"/>
</dbReference>
<gene>
    <name evidence="6" type="ORF">NG895_01785</name>
</gene>
<evidence type="ECO:0000313" key="7">
    <source>
        <dbReference type="Proteomes" id="UP001155241"/>
    </source>
</evidence>
<dbReference type="GO" id="GO:0008654">
    <property type="term" value="P:phospholipid biosynthetic process"/>
    <property type="evidence" value="ECO:0007669"/>
    <property type="project" value="InterPro"/>
</dbReference>
<keyword evidence="2" id="KW-0547">Nucleotide-binding</keyword>
<reference evidence="6" key="1">
    <citation type="submission" date="2022-06" db="EMBL/GenBank/DDBJ databases">
        <title>Aeoliella straminimaris, a novel planctomycete from sediments.</title>
        <authorList>
            <person name="Vitorino I.R."/>
            <person name="Lage O.M."/>
        </authorList>
    </citation>
    <scope>NUCLEOTIDE SEQUENCE</scope>
    <source>
        <strain evidence="6">ICT_H6.2</strain>
    </source>
</reference>
<dbReference type="SMART" id="SM00046">
    <property type="entry name" value="DAGKc"/>
    <property type="match status" value="1"/>
</dbReference>
<keyword evidence="7" id="KW-1185">Reference proteome</keyword>
<dbReference type="PROSITE" id="PS50146">
    <property type="entry name" value="DAGK"/>
    <property type="match status" value="1"/>
</dbReference>
<dbReference type="InterPro" id="IPR045540">
    <property type="entry name" value="YegS/DAGK_C"/>
</dbReference>
<evidence type="ECO:0000256" key="4">
    <source>
        <dbReference type="ARBA" id="ARBA00022840"/>
    </source>
</evidence>
<dbReference type="Pfam" id="PF00781">
    <property type="entry name" value="DAGK_cat"/>
    <property type="match status" value="1"/>
</dbReference>
<dbReference type="GO" id="GO:0005524">
    <property type="term" value="F:ATP binding"/>
    <property type="evidence" value="ECO:0007669"/>
    <property type="project" value="UniProtKB-KW"/>
</dbReference>
<feature type="domain" description="DAGKc" evidence="5">
    <location>
        <begin position="16"/>
        <end position="144"/>
    </location>
</feature>
<keyword evidence="1" id="KW-0808">Transferase</keyword>
<dbReference type="PANTHER" id="PTHR12358">
    <property type="entry name" value="SPHINGOSINE KINASE"/>
    <property type="match status" value="1"/>
</dbReference>
<dbReference type="InterPro" id="IPR001206">
    <property type="entry name" value="Diacylglycerol_kinase_cat_dom"/>
</dbReference>
<dbReference type="Gene3D" id="3.40.50.10330">
    <property type="entry name" value="Probable inorganic polyphosphate/atp-NAD kinase, domain 1"/>
    <property type="match status" value="1"/>
</dbReference>
<organism evidence="6 7">
    <name type="scientific">Aeoliella straminimaris</name>
    <dbReference type="NCBI Taxonomy" id="2954799"/>
    <lineage>
        <taxon>Bacteria</taxon>
        <taxon>Pseudomonadati</taxon>
        <taxon>Planctomycetota</taxon>
        <taxon>Planctomycetia</taxon>
        <taxon>Pirellulales</taxon>
        <taxon>Lacipirellulaceae</taxon>
        <taxon>Aeoliella</taxon>
    </lineage>
</organism>
<name>A0A9X2JEX1_9BACT</name>
<keyword evidence="3 6" id="KW-0418">Kinase</keyword>
<evidence type="ECO:0000259" key="5">
    <source>
        <dbReference type="PROSITE" id="PS50146"/>
    </source>
</evidence>
<dbReference type="Pfam" id="PF19279">
    <property type="entry name" value="YegS_C"/>
    <property type="match status" value="1"/>
</dbReference>
<evidence type="ECO:0000256" key="2">
    <source>
        <dbReference type="ARBA" id="ARBA00022741"/>
    </source>
</evidence>
<accession>A0A9X2JEX1</accession>
<comment type="caution">
    <text evidence="6">The sequence shown here is derived from an EMBL/GenBank/DDBJ whole genome shotgun (WGS) entry which is preliminary data.</text>
</comment>
<dbReference type="InterPro" id="IPR050187">
    <property type="entry name" value="Lipid_Phosphate_FormReg"/>
</dbReference>
<dbReference type="PANTHER" id="PTHR12358:SF54">
    <property type="entry name" value="SPHINGOSINE KINASE RELATED PROTEIN"/>
    <property type="match status" value="1"/>
</dbReference>
<proteinExistence type="predicted"/>
<keyword evidence="4" id="KW-0067">ATP-binding</keyword>
<dbReference type="EMBL" id="JAMXLR010000006">
    <property type="protein sequence ID" value="MCO6042627.1"/>
    <property type="molecule type" value="Genomic_DNA"/>
</dbReference>
<sequence>MVPPQNPPAEIPSLMDGPVDTLVIWNSHAGRVQEADEVRRQLEAEPGTRLITPEHSRDAEAKVRTACQQGVRRVIAAGGDGTINSVINGMADAADDVVFGVLPLGTANDYCASLDVPDDLDAALDLIRHGTACRLDVAELHTASRSTRFANIATGGNSHRVTESITSEQKQTWGAMCYLISGLSVLADLRSFETSVTWDDGSTSILPVWNLIVANGQTSAGRIRIAPNAKLNDGLLDVVVIEEGSVMDIAALTGRYLFDEYIQSGKVLYRQAKSIEVRSQPVIKFSIDGDLVDEEPIRFRVVPGALQTIVGPEAVCDV</sequence>
<dbReference type="Gene3D" id="2.60.200.40">
    <property type="match status" value="1"/>
</dbReference>
<dbReference type="SUPFAM" id="SSF111331">
    <property type="entry name" value="NAD kinase/diacylglycerol kinase-like"/>
    <property type="match status" value="1"/>
</dbReference>
<evidence type="ECO:0000313" key="6">
    <source>
        <dbReference type="EMBL" id="MCO6042627.1"/>
    </source>
</evidence>
<dbReference type="InterPro" id="IPR016064">
    <property type="entry name" value="NAD/diacylglycerol_kinase_sf"/>
</dbReference>
<dbReference type="InterPro" id="IPR005218">
    <property type="entry name" value="Diacylglycerol/lipid_kinase"/>
</dbReference>
<dbReference type="GO" id="GO:0016301">
    <property type="term" value="F:kinase activity"/>
    <property type="evidence" value="ECO:0007669"/>
    <property type="project" value="UniProtKB-KW"/>
</dbReference>
<evidence type="ECO:0000256" key="1">
    <source>
        <dbReference type="ARBA" id="ARBA00022679"/>
    </source>
</evidence>
<dbReference type="NCBIfam" id="TIGR00147">
    <property type="entry name" value="YegS/Rv2252/BmrU family lipid kinase"/>
    <property type="match status" value="1"/>
</dbReference>